<dbReference type="GO" id="GO:0005829">
    <property type="term" value="C:cytosol"/>
    <property type="evidence" value="ECO:0007669"/>
    <property type="project" value="TreeGrafter"/>
</dbReference>
<dbReference type="EMBL" id="CP009215">
    <property type="protein sequence ID" value="AIL96902.1"/>
    <property type="molecule type" value="Genomic_DNA"/>
</dbReference>
<dbReference type="SUPFAM" id="SSF54637">
    <property type="entry name" value="Thioesterase/thiol ester dehydrase-isomerase"/>
    <property type="match status" value="1"/>
</dbReference>
<accession>A0A077HQF6</accession>
<dbReference type="CDD" id="cd03443">
    <property type="entry name" value="PaaI_thioesterase"/>
    <property type="match status" value="1"/>
</dbReference>
<dbReference type="KEGG" id="cuv:CUREI_05985"/>
<dbReference type="STRING" id="401472.CUREI_05985"/>
<dbReference type="NCBIfam" id="TIGR00369">
    <property type="entry name" value="unchar_dom_1"/>
    <property type="match status" value="1"/>
</dbReference>
<keyword evidence="2" id="KW-0378">Hydrolase</keyword>
<comment type="similarity">
    <text evidence="1">Belongs to the thioesterase PaaI family.</text>
</comment>
<dbReference type="Pfam" id="PF03061">
    <property type="entry name" value="4HBT"/>
    <property type="match status" value="1"/>
</dbReference>
<name>A0A077HQF6_9CORY</name>
<dbReference type="AlphaFoldDB" id="A0A077HQF6"/>
<dbReference type="PANTHER" id="PTHR43240">
    <property type="entry name" value="1,4-DIHYDROXY-2-NAPHTHOYL-COA THIOESTERASE 1"/>
    <property type="match status" value="1"/>
</dbReference>
<evidence type="ECO:0000259" key="3">
    <source>
        <dbReference type="Pfam" id="PF03061"/>
    </source>
</evidence>
<keyword evidence="5" id="KW-1185">Reference proteome</keyword>
<organism evidence="4 5">
    <name type="scientific">Corynebacterium ureicelerivorans</name>
    <dbReference type="NCBI Taxonomy" id="401472"/>
    <lineage>
        <taxon>Bacteria</taxon>
        <taxon>Bacillati</taxon>
        <taxon>Actinomycetota</taxon>
        <taxon>Actinomycetes</taxon>
        <taxon>Mycobacteriales</taxon>
        <taxon>Corynebacteriaceae</taxon>
        <taxon>Corynebacterium</taxon>
    </lineage>
</organism>
<dbReference type="Proteomes" id="UP000028939">
    <property type="component" value="Chromosome"/>
</dbReference>
<dbReference type="InterPro" id="IPR029069">
    <property type="entry name" value="HotDog_dom_sf"/>
</dbReference>
<sequence>MNLEKQSRLYREVIEAPLSEEELAFVNSTAFDFAQTLGLQLTFCAQDRLEGELAVDQRHLQPTGIANGGLYCVIGETLASIGAVAACAKPAVGMSNYTDLLGSVREGETIRAVARPVHVGKRTHLWRVEMRSGDKLVAVTNLKLMVLDS</sequence>
<dbReference type="HOGENOM" id="CLU_089876_13_3_11"/>
<proteinExistence type="inferred from homology"/>
<evidence type="ECO:0000313" key="5">
    <source>
        <dbReference type="Proteomes" id="UP000028939"/>
    </source>
</evidence>
<dbReference type="InterPro" id="IPR006683">
    <property type="entry name" value="Thioestr_dom"/>
</dbReference>
<evidence type="ECO:0000256" key="1">
    <source>
        <dbReference type="ARBA" id="ARBA00008324"/>
    </source>
</evidence>
<reference evidence="4 5" key="1">
    <citation type="submission" date="2014-08" db="EMBL/GenBank/DDBJ databases">
        <title>Complete genome sequence of Corynebacterium ureicelerivorans DSM 45051, a lipophilic and urea-splitting isolate from a blood culture of a septicaemia patient.</title>
        <authorList>
            <person name="Tippelt A."/>
            <person name="Albersmeier A."/>
            <person name="Brinkrolf K."/>
            <person name="Ruckert C."/>
            <person name="Tauch A."/>
        </authorList>
    </citation>
    <scope>NUCLEOTIDE SEQUENCE [LARGE SCALE GENOMIC DNA]</scope>
    <source>
        <strain evidence="4 5">IMMIB RIV-2301</strain>
    </source>
</reference>
<dbReference type="InterPro" id="IPR003736">
    <property type="entry name" value="PAAI_dom"/>
</dbReference>
<evidence type="ECO:0000256" key="2">
    <source>
        <dbReference type="ARBA" id="ARBA00022801"/>
    </source>
</evidence>
<protein>
    <submittedName>
        <fullName evidence="4">Thioesterase</fullName>
    </submittedName>
</protein>
<gene>
    <name evidence="4" type="ORF">CUREI_05985</name>
</gene>
<dbReference type="Gene3D" id="3.10.129.10">
    <property type="entry name" value="Hotdog Thioesterase"/>
    <property type="match status" value="1"/>
</dbReference>
<dbReference type="OrthoDB" id="9798208at2"/>
<feature type="domain" description="Thioesterase" evidence="3">
    <location>
        <begin position="64"/>
        <end position="136"/>
    </location>
</feature>
<dbReference type="RefSeq" id="WP_051952235.1">
    <property type="nucleotide sequence ID" value="NZ_CP009215.1"/>
</dbReference>
<dbReference type="GO" id="GO:0061522">
    <property type="term" value="F:1,4-dihydroxy-2-naphthoyl-CoA thioesterase activity"/>
    <property type="evidence" value="ECO:0007669"/>
    <property type="project" value="TreeGrafter"/>
</dbReference>
<dbReference type="PANTHER" id="PTHR43240:SF5">
    <property type="entry name" value="1,4-DIHYDROXY-2-NAPHTHOYL-COA THIOESTERASE 1"/>
    <property type="match status" value="1"/>
</dbReference>
<evidence type="ECO:0000313" key="4">
    <source>
        <dbReference type="EMBL" id="AIL96902.1"/>
    </source>
</evidence>